<keyword evidence="2" id="KW-0732">Signal</keyword>
<accession>A0ABS1JJU3</accession>
<organism evidence="3 4">
    <name type="scientific">Ramlibacter alkalitolerans</name>
    <dbReference type="NCBI Taxonomy" id="2039631"/>
    <lineage>
        <taxon>Bacteria</taxon>
        <taxon>Pseudomonadati</taxon>
        <taxon>Pseudomonadota</taxon>
        <taxon>Betaproteobacteria</taxon>
        <taxon>Burkholderiales</taxon>
        <taxon>Comamonadaceae</taxon>
        <taxon>Ramlibacter</taxon>
    </lineage>
</organism>
<reference evidence="3 4" key="1">
    <citation type="journal article" date="2017" name="Int. J. Syst. Evol. Microbiol.">
        <title>Ramlibacter alkalitolerans sp. nov., alkali-tolerant bacterium isolated from soil of ginseng.</title>
        <authorList>
            <person name="Lee D.H."/>
            <person name="Cha C.J."/>
        </authorList>
    </citation>
    <scope>NUCLEOTIDE SEQUENCE [LARGE SCALE GENOMIC DNA]</scope>
    <source>
        <strain evidence="3 4">KACC 19305</strain>
    </source>
</reference>
<dbReference type="InterPro" id="IPR005064">
    <property type="entry name" value="BUG"/>
</dbReference>
<sequence>MSHPSRRALLAAAAAALALPVRAQQWPGRPVRLIVPYPTGGISDLIARAMAERMAAAIGQPVVVENRAGASGTIGMEALAKAAPDGQTLAFSAISPLVLSPVLGKVSYDPTRDFTPVASVMVSPVLLLATQAITVRDFKEFLQRARDWPDTIRWATSGLGSLGHLMLEEIQATAKVRFVHIPYKGGSQQINDALGAQFEVLSANAAPALVDSIRSGRLRPLAVGAPRRLDSLPQVPTLAELGFPHANFASHFGIFAPGNLPLRLLDRINSEVNAALEDPAVRARMLVAENVPTGGTARDFAHQIAAEADSTLAIVRSVGIRAE</sequence>
<dbReference type="CDD" id="cd07012">
    <property type="entry name" value="PBP2_Bug_TTT"/>
    <property type="match status" value="1"/>
</dbReference>
<gene>
    <name evidence="3" type="ORF">JI746_04950</name>
</gene>
<evidence type="ECO:0000313" key="3">
    <source>
        <dbReference type="EMBL" id="MBL0424451.1"/>
    </source>
</evidence>
<keyword evidence="4" id="KW-1185">Reference proteome</keyword>
<comment type="caution">
    <text evidence="3">The sequence shown here is derived from an EMBL/GenBank/DDBJ whole genome shotgun (WGS) entry which is preliminary data.</text>
</comment>
<evidence type="ECO:0000256" key="2">
    <source>
        <dbReference type="SAM" id="SignalP"/>
    </source>
</evidence>
<feature type="chain" id="PRO_5046384709" evidence="2">
    <location>
        <begin position="24"/>
        <end position="323"/>
    </location>
</feature>
<dbReference type="PANTHER" id="PTHR42928:SF5">
    <property type="entry name" value="BLR1237 PROTEIN"/>
    <property type="match status" value="1"/>
</dbReference>
<proteinExistence type="inferred from homology"/>
<dbReference type="Gene3D" id="3.40.190.10">
    <property type="entry name" value="Periplasmic binding protein-like II"/>
    <property type="match status" value="1"/>
</dbReference>
<dbReference type="Pfam" id="PF03401">
    <property type="entry name" value="TctC"/>
    <property type="match status" value="1"/>
</dbReference>
<dbReference type="EMBL" id="JAEQND010000002">
    <property type="protein sequence ID" value="MBL0424451.1"/>
    <property type="molecule type" value="Genomic_DNA"/>
</dbReference>
<feature type="signal peptide" evidence="2">
    <location>
        <begin position="1"/>
        <end position="23"/>
    </location>
</feature>
<comment type="similarity">
    <text evidence="1">Belongs to the UPF0065 (bug) family.</text>
</comment>
<evidence type="ECO:0000313" key="4">
    <source>
        <dbReference type="Proteomes" id="UP000622707"/>
    </source>
</evidence>
<dbReference type="RefSeq" id="WP_201687677.1">
    <property type="nucleotide sequence ID" value="NZ_JAEQND010000002.1"/>
</dbReference>
<name>A0ABS1JJU3_9BURK</name>
<dbReference type="Proteomes" id="UP000622707">
    <property type="component" value="Unassembled WGS sequence"/>
</dbReference>
<dbReference type="PANTHER" id="PTHR42928">
    <property type="entry name" value="TRICARBOXYLATE-BINDING PROTEIN"/>
    <property type="match status" value="1"/>
</dbReference>
<dbReference type="PIRSF" id="PIRSF017082">
    <property type="entry name" value="YflP"/>
    <property type="match status" value="1"/>
</dbReference>
<protein>
    <submittedName>
        <fullName evidence="3">Tripartite tricarboxylate transporter substrate binding protein</fullName>
    </submittedName>
</protein>
<dbReference type="InterPro" id="IPR042100">
    <property type="entry name" value="Bug_dom1"/>
</dbReference>
<evidence type="ECO:0000256" key="1">
    <source>
        <dbReference type="ARBA" id="ARBA00006987"/>
    </source>
</evidence>
<dbReference type="Gene3D" id="3.40.190.150">
    <property type="entry name" value="Bordetella uptake gene, domain 1"/>
    <property type="match status" value="1"/>
</dbReference>